<dbReference type="OrthoDB" id="4362013at2759"/>
<sequence length="144" mass="16000">MPLSLDSDDWSSLAIGSWGATIPANISQWRYNNVHSVPIYSYDGYSNSIEAWKLIDNLKNIVHRQTTPLGATKAELLGVKHDQEQNEKFQEEVRALQMQTEAGHSLALRARTWAAIATNSASSPGAHSQVWTNHFYGGFANDLD</sequence>
<proteinExistence type="predicted"/>
<protein>
    <submittedName>
        <fullName evidence="1">Uncharacterized protein</fullName>
    </submittedName>
</protein>
<reference evidence="1" key="1">
    <citation type="submission" date="2022-12" db="EMBL/GenBank/DDBJ databases">
        <authorList>
            <person name="Petersen C."/>
        </authorList>
    </citation>
    <scope>NUCLEOTIDE SEQUENCE</scope>
    <source>
        <strain evidence="1">IBT 29677</strain>
    </source>
</reference>
<comment type="caution">
    <text evidence="1">The sequence shown here is derived from an EMBL/GenBank/DDBJ whole genome shotgun (WGS) entry which is preliminary data.</text>
</comment>
<accession>A0A9W9SK21</accession>
<evidence type="ECO:0000313" key="2">
    <source>
        <dbReference type="EMBL" id="KAJ5413661.1"/>
    </source>
</evidence>
<gene>
    <name evidence="2" type="ORF">N7509_000288</name>
    <name evidence="1" type="ORF">N7509_012741</name>
</gene>
<dbReference type="EMBL" id="JAPZBU010000003">
    <property type="protein sequence ID" value="KAJ5413661.1"/>
    <property type="molecule type" value="Genomic_DNA"/>
</dbReference>
<name>A0A9W9SK21_9EURO</name>
<dbReference type="RefSeq" id="XP_056493517.1">
    <property type="nucleotide sequence ID" value="XM_056624935.1"/>
</dbReference>
<dbReference type="GeneID" id="81363915"/>
<evidence type="ECO:0000313" key="3">
    <source>
        <dbReference type="Proteomes" id="UP001147747"/>
    </source>
</evidence>
<dbReference type="EMBL" id="JAPZBU010000011">
    <property type="protein sequence ID" value="KAJ5379622.1"/>
    <property type="molecule type" value="Genomic_DNA"/>
</dbReference>
<evidence type="ECO:0000313" key="1">
    <source>
        <dbReference type="EMBL" id="KAJ5379622.1"/>
    </source>
</evidence>
<reference evidence="1" key="2">
    <citation type="journal article" date="2023" name="IMA Fungus">
        <title>Comparative genomic study of the Penicillium genus elucidates a diverse pangenome and 15 lateral gene transfer events.</title>
        <authorList>
            <person name="Petersen C."/>
            <person name="Sorensen T."/>
            <person name="Nielsen M.R."/>
            <person name="Sondergaard T.E."/>
            <person name="Sorensen J.L."/>
            <person name="Fitzpatrick D.A."/>
            <person name="Frisvad J.C."/>
            <person name="Nielsen K.L."/>
        </authorList>
    </citation>
    <scope>NUCLEOTIDE SEQUENCE</scope>
    <source>
        <strain evidence="1">IBT 29677</strain>
    </source>
</reference>
<organism evidence="1 3">
    <name type="scientific">Penicillium cosmopolitanum</name>
    <dbReference type="NCBI Taxonomy" id="1131564"/>
    <lineage>
        <taxon>Eukaryota</taxon>
        <taxon>Fungi</taxon>
        <taxon>Dikarya</taxon>
        <taxon>Ascomycota</taxon>
        <taxon>Pezizomycotina</taxon>
        <taxon>Eurotiomycetes</taxon>
        <taxon>Eurotiomycetidae</taxon>
        <taxon>Eurotiales</taxon>
        <taxon>Aspergillaceae</taxon>
        <taxon>Penicillium</taxon>
    </lineage>
</organism>
<dbReference type="Proteomes" id="UP001147747">
    <property type="component" value="Unassembled WGS sequence"/>
</dbReference>
<dbReference type="AlphaFoldDB" id="A0A9W9SK21"/>
<keyword evidence="3" id="KW-1185">Reference proteome</keyword>